<sequence length="340" mass="37283">MVDPPPPLVEKDGIPKVYSALGAFFHLEHIEPDDEARLDRVNDLVHDWFGERLTFMEAPFVGGIPPFRRADLDYISGYCRTLELPADPEQRPAAITFDLGRDGYSLRCCGGAERSHASPYGYGFWSTFGGGGAEARIPACSVLRLTVPDTWPHEDFAARVTAIARELRLRWAAAGLTYATWEVYGHQVEDEAIYAHARRYLGYDVPHYLNSTVQLFDAIRSVNWLTFVGPALAGRLREAGQKLESSGPLQVSSAGSSALIRAGDRPEPGDVNRLQIPRAYQAADALVRPVRASGTPAQSLLLFGSPWSVAETSEWLQRFGKGGVLPPPPPPASPDDDIPF</sequence>
<evidence type="ECO:0000256" key="1">
    <source>
        <dbReference type="SAM" id="MobiDB-lite"/>
    </source>
</evidence>
<evidence type="ECO:0000313" key="3">
    <source>
        <dbReference type="Proteomes" id="UP000075515"/>
    </source>
</evidence>
<dbReference type="InterPro" id="IPR021815">
    <property type="entry name" value="TsiV"/>
</dbReference>
<organism evidence="2 3">
    <name type="scientific">Sorangium cellulosum</name>
    <name type="common">Polyangium cellulosum</name>
    <dbReference type="NCBI Taxonomy" id="56"/>
    <lineage>
        <taxon>Bacteria</taxon>
        <taxon>Pseudomonadati</taxon>
        <taxon>Myxococcota</taxon>
        <taxon>Polyangia</taxon>
        <taxon>Polyangiales</taxon>
        <taxon>Polyangiaceae</taxon>
        <taxon>Sorangium</taxon>
    </lineage>
</organism>
<evidence type="ECO:0008006" key="4">
    <source>
        <dbReference type="Google" id="ProtNLM"/>
    </source>
</evidence>
<protein>
    <recommendedName>
        <fullName evidence="4">DUF3396 domain-containing protein</fullName>
    </recommendedName>
</protein>
<reference evidence="2 3" key="1">
    <citation type="submission" date="2014-02" db="EMBL/GenBank/DDBJ databases">
        <title>The small core and large imbalanced accessory genome model reveals a collaborative survival strategy of Sorangium cellulosum strains in nature.</title>
        <authorList>
            <person name="Han K."/>
            <person name="Peng R."/>
            <person name="Blom J."/>
            <person name="Li Y.-Z."/>
        </authorList>
    </citation>
    <scope>NUCLEOTIDE SEQUENCE [LARGE SCALE GENOMIC DNA]</scope>
    <source>
        <strain evidence="2 3">So0149</strain>
    </source>
</reference>
<evidence type="ECO:0000313" key="2">
    <source>
        <dbReference type="EMBL" id="KYF77671.1"/>
    </source>
</evidence>
<comment type="caution">
    <text evidence="2">The sequence shown here is derived from an EMBL/GenBank/DDBJ whole genome shotgun (WGS) entry which is preliminary data.</text>
</comment>
<dbReference type="EMBL" id="JEMC01003887">
    <property type="protein sequence ID" value="KYF77671.1"/>
    <property type="molecule type" value="Genomic_DNA"/>
</dbReference>
<proteinExistence type="predicted"/>
<name>A0A150RBV5_SORCE</name>
<feature type="region of interest" description="Disordered" evidence="1">
    <location>
        <begin position="319"/>
        <end position="340"/>
    </location>
</feature>
<dbReference type="Proteomes" id="UP000075515">
    <property type="component" value="Unassembled WGS sequence"/>
</dbReference>
<gene>
    <name evidence="2" type="ORF">BE18_17775</name>
</gene>
<dbReference type="AlphaFoldDB" id="A0A150RBV5"/>
<accession>A0A150RBV5</accession>
<dbReference type="Pfam" id="PF11876">
    <property type="entry name" value="TsiV"/>
    <property type="match status" value="1"/>
</dbReference>